<dbReference type="AlphaFoldDB" id="H0R0K2"/>
<feature type="domain" description="HTH tetR-type" evidence="3">
    <location>
        <begin position="19"/>
        <end position="79"/>
    </location>
</feature>
<sequence length="209" mass="23031">MMEGESRTYGGESVDERRRSRRLRFRDAALELFGTNGYAATPVPAICKAAGLSTRQFYQEFSDREHLLRDLYDSIQGRSMTAVSEAVTIALGNHADLETVLRAAVGAFVSVYESDPRITRVAFIEVVGVSSAFEAHRHEQRQQWTELLQGVILDAEAHGLPVSHTGRLGWVAYIGAVNAAVVERANDPSITRSELLDTMQTLLRPGILG</sequence>
<organism evidence="4 5">
    <name type="scientific">Gordonia effusa NBRC 100432</name>
    <dbReference type="NCBI Taxonomy" id="1077974"/>
    <lineage>
        <taxon>Bacteria</taxon>
        <taxon>Bacillati</taxon>
        <taxon>Actinomycetota</taxon>
        <taxon>Actinomycetes</taxon>
        <taxon>Mycobacteriales</taxon>
        <taxon>Gordoniaceae</taxon>
        <taxon>Gordonia</taxon>
    </lineage>
</organism>
<dbReference type="GO" id="GO:0003700">
    <property type="term" value="F:DNA-binding transcription factor activity"/>
    <property type="evidence" value="ECO:0007669"/>
    <property type="project" value="TreeGrafter"/>
</dbReference>
<evidence type="ECO:0000313" key="5">
    <source>
        <dbReference type="Proteomes" id="UP000035034"/>
    </source>
</evidence>
<dbReference type="PROSITE" id="PS50977">
    <property type="entry name" value="HTH_TETR_2"/>
    <property type="match status" value="1"/>
</dbReference>
<protein>
    <submittedName>
        <fullName evidence="4">Putative TetR family transcriptional regulator</fullName>
    </submittedName>
</protein>
<name>H0R0K2_9ACTN</name>
<dbReference type="PRINTS" id="PR00455">
    <property type="entry name" value="HTHTETR"/>
</dbReference>
<dbReference type="STRING" id="1077974.GOEFS_059_00380"/>
<dbReference type="EMBL" id="BAEH01000059">
    <property type="protein sequence ID" value="GAB18603.1"/>
    <property type="molecule type" value="Genomic_DNA"/>
</dbReference>
<dbReference type="eggNOG" id="COG1309">
    <property type="taxonomic scope" value="Bacteria"/>
</dbReference>
<dbReference type="SUPFAM" id="SSF48498">
    <property type="entry name" value="Tetracyclin repressor-like, C-terminal domain"/>
    <property type="match status" value="1"/>
</dbReference>
<proteinExistence type="predicted"/>
<dbReference type="InterPro" id="IPR036271">
    <property type="entry name" value="Tet_transcr_reg_TetR-rel_C_sf"/>
</dbReference>
<dbReference type="Gene3D" id="1.10.357.10">
    <property type="entry name" value="Tetracycline Repressor, domain 2"/>
    <property type="match status" value="1"/>
</dbReference>
<evidence type="ECO:0000256" key="1">
    <source>
        <dbReference type="ARBA" id="ARBA00023125"/>
    </source>
</evidence>
<keyword evidence="1 2" id="KW-0238">DNA-binding</keyword>
<keyword evidence="5" id="KW-1185">Reference proteome</keyword>
<accession>H0R0K2</accession>
<evidence type="ECO:0000313" key="4">
    <source>
        <dbReference type="EMBL" id="GAB18603.1"/>
    </source>
</evidence>
<dbReference type="InterPro" id="IPR009057">
    <property type="entry name" value="Homeodomain-like_sf"/>
</dbReference>
<feature type="DNA-binding region" description="H-T-H motif" evidence="2">
    <location>
        <begin position="42"/>
        <end position="61"/>
    </location>
</feature>
<dbReference type="Proteomes" id="UP000035034">
    <property type="component" value="Unassembled WGS sequence"/>
</dbReference>
<dbReference type="PANTHER" id="PTHR30055">
    <property type="entry name" value="HTH-TYPE TRANSCRIPTIONAL REGULATOR RUTR"/>
    <property type="match status" value="1"/>
</dbReference>
<reference evidence="4 5" key="1">
    <citation type="submission" date="2011-12" db="EMBL/GenBank/DDBJ databases">
        <title>Whole genome shotgun sequence of Gordonia effusa NBRC 100432.</title>
        <authorList>
            <person name="Yoshida I."/>
            <person name="Takarada H."/>
            <person name="Hosoyama A."/>
            <person name="Tsuchikane K."/>
            <person name="Katsumata H."/>
            <person name="Yamazaki S."/>
            <person name="Fujita N."/>
        </authorList>
    </citation>
    <scope>NUCLEOTIDE SEQUENCE [LARGE SCALE GENOMIC DNA]</scope>
    <source>
        <strain evidence="4 5">NBRC 100432</strain>
    </source>
</reference>
<dbReference type="GO" id="GO:0000976">
    <property type="term" value="F:transcription cis-regulatory region binding"/>
    <property type="evidence" value="ECO:0007669"/>
    <property type="project" value="TreeGrafter"/>
</dbReference>
<dbReference type="InterPro" id="IPR001647">
    <property type="entry name" value="HTH_TetR"/>
</dbReference>
<dbReference type="SUPFAM" id="SSF46689">
    <property type="entry name" value="Homeodomain-like"/>
    <property type="match status" value="1"/>
</dbReference>
<evidence type="ECO:0000259" key="3">
    <source>
        <dbReference type="PROSITE" id="PS50977"/>
    </source>
</evidence>
<comment type="caution">
    <text evidence="4">The sequence shown here is derived from an EMBL/GenBank/DDBJ whole genome shotgun (WGS) entry which is preliminary data.</text>
</comment>
<dbReference type="PANTHER" id="PTHR30055:SF226">
    <property type="entry name" value="HTH-TYPE TRANSCRIPTIONAL REGULATOR PKSA"/>
    <property type="match status" value="1"/>
</dbReference>
<dbReference type="InterPro" id="IPR050109">
    <property type="entry name" value="HTH-type_TetR-like_transc_reg"/>
</dbReference>
<dbReference type="Pfam" id="PF00440">
    <property type="entry name" value="TetR_N"/>
    <property type="match status" value="1"/>
</dbReference>
<evidence type="ECO:0000256" key="2">
    <source>
        <dbReference type="PROSITE-ProRule" id="PRU00335"/>
    </source>
</evidence>
<gene>
    <name evidence="4" type="ORF">GOEFS_059_00380</name>
</gene>